<evidence type="ECO:0000313" key="3">
    <source>
        <dbReference type="Proteomes" id="UP001139006"/>
    </source>
</evidence>
<dbReference type="EMBL" id="JAIULA010000031">
    <property type="protein sequence ID" value="MCP0887948.1"/>
    <property type="molecule type" value="Genomic_DNA"/>
</dbReference>
<reference evidence="2 3" key="1">
    <citation type="journal article" date="2023" name="Int. J. Syst. Evol. Microbiol.">
        <title>Ligilactobacillus ubinensis sp. nov., a novel species isolated from the wild ferment of a durian fruit (Durio zibethinus).</title>
        <authorList>
            <person name="Heng Y.C."/>
            <person name="Menon N."/>
            <person name="Chen B."/>
            <person name="Loo B.Z.L."/>
            <person name="Wong G.W.J."/>
            <person name="Lim A.C.H."/>
            <person name="Silvaraju S."/>
            <person name="Kittelmann S."/>
        </authorList>
    </citation>
    <scope>NUCLEOTIDE SEQUENCE [LARGE SCALE GENOMIC DNA]</scope>
    <source>
        <strain evidence="2 3">WILCCON 0076</strain>
    </source>
</reference>
<dbReference type="InterPro" id="IPR012454">
    <property type="entry name" value="DUF1659"/>
</dbReference>
<evidence type="ECO:0000259" key="1">
    <source>
        <dbReference type="Pfam" id="PF07872"/>
    </source>
</evidence>
<accession>A0A9X2FRS2</accession>
<dbReference type="Pfam" id="PF07872">
    <property type="entry name" value="DUF1659"/>
    <property type="match status" value="1"/>
</dbReference>
<dbReference type="Proteomes" id="UP001139006">
    <property type="component" value="Unassembled WGS sequence"/>
</dbReference>
<keyword evidence="3" id="KW-1185">Reference proteome</keyword>
<evidence type="ECO:0000313" key="2">
    <source>
        <dbReference type="EMBL" id="MCP0887948.1"/>
    </source>
</evidence>
<sequence>MMEKAWKKKSLKVEMQNEKGDVVNRTFNNIVKSASDENIIAFSDVVGQLTGETVKLTAVTDVNELAK</sequence>
<dbReference type="AlphaFoldDB" id="A0A9X2FRS2"/>
<protein>
    <recommendedName>
        <fullName evidence="1">DUF1659 domain-containing protein</fullName>
    </recommendedName>
</protein>
<proteinExistence type="predicted"/>
<gene>
    <name evidence="2" type="ORF">LB941_11460</name>
</gene>
<organism evidence="2 3">
    <name type="scientific">Ligilactobacillus ubinensis</name>
    <dbReference type="NCBI Taxonomy" id="2876789"/>
    <lineage>
        <taxon>Bacteria</taxon>
        <taxon>Bacillati</taxon>
        <taxon>Bacillota</taxon>
        <taxon>Bacilli</taxon>
        <taxon>Lactobacillales</taxon>
        <taxon>Lactobacillaceae</taxon>
        <taxon>Ligilactobacillus</taxon>
    </lineage>
</organism>
<name>A0A9X2FRS2_9LACO</name>
<dbReference type="RefSeq" id="WP_253362108.1">
    <property type="nucleotide sequence ID" value="NZ_JAIULA010000031.1"/>
</dbReference>
<comment type="caution">
    <text evidence="2">The sequence shown here is derived from an EMBL/GenBank/DDBJ whole genome shotgun (WGS) entry which is preliminary data.</text>
</comment>
<feature type="domain" description="DUF1659" evidence="1">
    <location>
        <begin position="3"/>
        <end position="66"/>
    </location>
</feature>